<comment type="similarity">
    <text evidence="1 11">Belongs to the helicase family. UvrD subfamily.</text>
</comment>
<evidence type="ECO:0000256" key="5">
    <source>
        <dbReference type="ARBA" id="ARBA00022840"/>
    </source>
</evidence>
<keyword evidence="3 10" id="KW-0378">Hydrolase</keyword>
<evidence type="ECO:0000259" key="14">
    <source>
        <dbReference type="PROSITE" id="PS51217"/>
    </source>
</evidence>
<keyword evidence="16" id="KW-1185">Reference proteome</keyword>
<keyword evidence="5 10" id="KW-0067">ATP-binding</keyword>
<dbReference type="Pfam" id="PF21196">
    <property type="entry name" value="PcrA_UvrD_tudor"/>
    <property type="match status" value="1"/>
</dbReference>
<dbReference type="PANTHER" id="PTHR11070">
    <property type="entry name" value="UVRD / RECB / PCRA DNA HELICASE FAMILY MEMBER"/>
    <property type="match status" value="1"/>
</dbReference>
<evidence type="ECO:0000313" key="16">
    <source>
        <dbReference type="Proteomes" id="UP001597221"/>
    </source>
</evidence>
<evidence type="ECO:0000256" key="7">
    <source>
        <dbReference type="ARBA" id="ARBA00023235"/>
    </source>
</evidence>
<keyword evidence="2 10" id="KW-0547">Nucleotide-binding</keyword>
<dbReference type="PROSITE" id="PS51217">
    <property type="entry name" value="UVRD_HELICASE_CTER"/>
    <property type="match status" value="1"/>
</dbReference>
<evidence type="ECO:0000256" key="6">
    <source>
        <dbReference type="ARBA" id="ARBA00023125"/>
    </source>
</evidence>
<organism evidence="15 16">
    <name type="scientific">Oceanobacillus luteolus</name>
    <dbReference type="NCBI Taxonomy" id="1274358"/>
    <lineage>
        <taxon>Bacteria</taxon>
        <taxon>Bacillati</taxon>
        <taxon>Bacillota</taxon>
        <taxon>Bacilli</taxon>
        <taxon>Bacillales</taxon>
        <taxon>Bacillaceae</taxon>
        <taxon>Oceanobacillus</taxon>
    </lineage>
</organism>
<dbReference type="GO" id="GO:0016787">
    <property type="term" value="F:hydrolase activity"/>
    <property type="evidence" value="ECO:0007669"/>
    <property type="project" value="UniProtKB-KW"/>
</dbReference>
<dbReference type="InterPro" id="IPR000212">
    <property type="entry name" value="DNA_helicase_UvrD/REP"/>
</dbReference>
<feature type="binding site" evidence="10">
    <location>
        <begin position="31"/>
        <end position="38"/>
    </location>
    <ligand>
        <name>ATP</name>
        <dbReference type="ChEBI" id="CHEBI:30616"/>
    </ligand>
</feature>
<evidence type="ECO:0000256" key="8">
    <source>
        <dbReference type="ARBA" id="ARBA00034617"/>
    </source>
</evidence>
<evidence type="ECO:0000256" key="4">
    <source>
        <dbReference type="ARBA" id="ARBA00022806"/>
    </source>
</evidence>
<sequence length="737" mass="84978">MSRTTEELLAGLNKEQQEAVKHTEGPLLIMAGAGSGKTRVLTHRIAYLLGEKGVAPRNILAITFTNKAAREMRERVSKLVGPEAEYMWVSTFHSMCVRILRRDIDRIGYNRNFTILDSGDQLSVVKQVLKNLNLDPKQFDPRAMLGQISSAKNELISDADFEKKASNFYERQVSQVYTGYQTMLRKNQSLDFDDLIMQTILLFKRVPEVLEFYQRRFQYIHVDEYQDTNHAQYFLVKQLASRFRNLCVVGDSDQSIYRWRGADISNILTFEEDYPNAKTVLLEQNYRSTKFILQAANKVIENNTGRKPKNLWTDNIEGNKINYYQAQTEQDEALFVIERIKELMRDGYQPSDVAILYRTNAQSRAMEDTLVKSNISYQMVGGTKFYDRKEIKDMLAYLRLITNPDDDISFERIVNEPKRGIGKSSIEKLRSYATMHDISFFETLKEVDFTGVSPRAANALAKFGELIQSLVDQQEFLTATDMVEQVLERTGYEEMLKREQSLESQSRLENLEEFKTVTQEFEKHAEDKTLVAFLTDLALIADIDRMDEEESSEQKVTLMTLHAAKGLEFPVVFLIGMEENVFPHSRSMFDEEEMEEERRLAYVGITRAEKQLYLTNARMRTLYGRTNMNPVSRFIQEIPDELIEGFEVAQETRFGQPFGSRSETSFPPKRKARRIERTSTAASEEWNAGDKVKHKKWGVGTIVRVQGEGDKMELDIAFPAPTGIKRLLAQFAPITKE</sequence>
<keyword evidence="4 10" id="KW-0347">Helicase</keyword>
<dbReference type="InterPro" id="IPR014016">
    <property type="entry name" value="UvrD-like_ATP-bd"/>
</dbReference>
<gene>
    <name evidence="15" type="primary">pcrA</name>
    <name evidence="15" type="ORF">ACFSBH_04980</name>
</gene>
<dbReference type="RefSeq" id="WP_379596365.1">
    <property type="nucleotide sequence ID" value="NZ_JBHUDE010000018.1"/>
</dbReference>
<dbReference type="CDD" id="cd17932">
    <property type="entry name" value="DEXQc_UvrD"/>
    <property type="match status" value="1"/>
</dbReference>
<keyword evidence="7" id="KW-0413">Isomerase</keyword>
<dbReference type="Gene3D" id="1.10.10.160">
    <property type="match status" value="1"/>
</dbReference>
<dbReference type="GO" id="GO:0003678">
    <property type="term" value="F:DNA helicase activity"/>
    <property type="evidence" value="ECO:0007669"/>
    <property type="project" value="UniProtKB-EC"/>
</dbReference>
<dbReference type="SUPFAM" id="SSF52540">
    <property type="entry name" value="P-loop containing nucleoside triphosphate hydrolases"/>
    <property type="match status" value="1"/>
</dbReference>
<evidence type="ECO:0000259" key="13">
    <source>
        <dbReference type="PROSITE" id="PS51198"/>
    </source>
</evidence>
<dbReference type="CDD" id="cd18807">
    <property type="entry name" value="SF1_C_UvrD"/>
    <property type="match status" value="1"/>
</dbReference>
<dbReference type="Pfam" id="PF13361">
    <property type="entry name" value="UvrD_C"/>
    <property type="match status" value="1"/>
</dbReference>
<evidence type="ECO:0000256" key="3">
    <source>
        <dbReference type="ARBA" id="ARBA00022801"/>
    </source>
</evidence>
<dbReference type="InterPro" id="IPR014017">
    <property type="entry name" value="DNA_helicase_UvrD-like_C"/>
</dbReference>
<protein>
    <recommendedName>
        <fullName evidence="11">ATP-dependent DNA helicase</fullName>
        <ecNumber evidence="11">5.6.2.4</ecNumber>
    </recommendedName>
</protein>
<dbReference type="PROSITE" id="PS51198">
    <property type="entry name" value="UVRD_HELICASE_ATP_BIND"/>
    <property type="match status" value="1"/>
</dbReference>
<name>A0ABW4HN33_9BACI</name>
<evidence type="ECO:0000256" key="12">
    <source>
        <dbReference type="SAM" id="MobiDB-lite"/>
    </source>
</evidence>
<evidence type="ECO:0000313" key="15">
    <source>
        <dbReference type="EMBL" id="MFD1607003.1"/>
    </source>
</evidence>
<dbReference type="Gene3D" id="1.10.486.10">
    <property type="entry name" value="PCRA, domain 4"/>
    <property type="match status" value="1"/>
</dbReference>
<dbReference type="Gene3D" id="3.40.50.300">
    <property type="entry name" value="P-loop containing nucleotide triphosphate hydrolases"/>
    <property type="match status" value="2"/>
</dbReference>
<keyword evidence="6 11" id="KW-0238">DNA-binding</keyword>
<evidence type="ECO:0000256" key="10">
    <source>
        <dbReference type="PROSITE-ProRule" id="PRU00560"/>
    </source>
</evidence>
<comment type="caution">
    <text evidence="15">The sequence shown here is derived from an EMBL/GenBank/DDBJ whole genome shotgun (WGS) entry which is preliminary data.</text>
</comment>
<dbReference type="EC" id="5.6.2.4" evidence="11"/>
<dbReference type="EMBL" id="JBHUDE010000018">
    <property type="protein sequence ID" value="MFD1607003.1"/>
    <property type="molecule type" value="Genomic_DNA"/>
</dbReference>
<evidence type="ECO:0000256" key="2">
    <source>
        <dbReference type="ARBA" id="ARBA00022741"/>
    </source>
</evidence>
<reference evidence="16" key="1">
    <citation type="journal article" date="2019" name="Int. J. Syst. Evol. Microbiol.">
        <title>The Global Catalogue of Microorganisms (GCM) 10K type strain sequencing project: providing services to taxonomists for standard genome sequencing and annotation.</title>
        <authorList>
            <consortium name="The Broad Institute Genomics Platform"/>
            <consortium name="The Broad Institute Genome Sequencing Center for Infectious Disease"/>
            <person name="Wu L."/>
            <person name="Ma J."/>
        </authorList>
    </citation>
    <scope>NUCLEOTIDE SEQUENCE [LARGE SCALE GENOMIC DNA]</scope>
    <source>
        <strain evidence="16">CGMCC 1.12376</strain>
    </source>
</reference>
<evidence type="ECO:0000256" key="1">
    <source>
        <dbReference type="ARBA" id="ARBA00009922"/>
    </source>
</evidence>
<evidence type="ECO:0000256" key="9">
    <source>
        <dbReference type="ARBA" id="ARBA00048988"/>
    </source>
</evidence>
<feature type="region of interest" description="Disordered" evidence="12">
    <location>
        <begin position="656"/>
        <end position="687"/>
    </location>
</feature>
<dbReference type="Pfam" id="PF00580">
    <property type="entry name" value="UvrD-helicase"/>
    <property type="match status" value="1"/>
</dbReference>
<comment type="catalytic activity">
    <reaction evidence="8">
        <text>Couples ATP hydrolysis with the unwinding of duplex DNA by translocating in the 3'-5' direction.</text>
        <dbReference type="EC" id="5.6.2.4"/>
    </reaction>
</comment>
<proteinExistence type="inferred from homology"/>
<accession>A0ABW4HN33</accession>
<dbReference type="InterPro" id="IPR013986">
    <property type="entry name" value="DExx_box_DNA_helicase_dom_sf"/>
</dbReference>
<dbReference type="InterPro" id="IPR027417">
    <property type="entry name" value="P-loop_NTPase"/>
</dbReference>
<evidence type="ECO:0000256" key="11">
    <source>
        <dbReference type="RuleBase" id="RU364053"/>
    </source>
</evidence>
<feature type="domain" description="UvrD-like helicase ATP-binding" evidence="13">
    <location>
        <begin position="10"/>
        <end position="289"/>
    </location>
</feature>
<dbReference type="InterPro" id="IPR005751">
    <property type="entry name" value="ATP-dep_DNA_helicase_PcrA"/>
</dbReference>
<dbReference type="NCBIfam" id="TIGR01073">
    <property type="entry name" value="pcrA"/>
    <property type="match status" value="1"/>
</dbReference>
<feature type="domain" description="UvrD-like helicase C-terminal" evidence="14">
    <location>
        <begin position="290"/>
        <end position="566"/>
    </location>
</feature>
<dbReference type="PANTHER" id="PTHR11070:SF2">
    <property type="entry name" value="ATP-DEPENDENT DNA HELICASE SRS2"/>
    <property type="match status" value="1"/>
</dbReference>
<dbReference type="Proteomes" id="UP001597221">
    <property type="component" value="Unassembled WGS sequence"/>
</dbReference>
<comment type="catalytic activity">
    <reaction evidence="9 11">
        <text>ATP + H2O = ADP + phosphate + H(+)</text>
        <dbReference type="Rhea" id="RHEA:13065"/>
        <dbReference type="ChEBI" id="CHEBI:15377"/>
        <dbReference type="ChEBI" id="CHEBI:15378"/>
        <dbReference type="ChEBI" id="CHEBI:30616"/>
        <dbReference type="ChEBI" id="CHEBI:43474"/>
        <dbReference type="ChEBI" id="CHEBI:456216"/>
        <dbReference type="EC" id="5.6.2.4"/>
    </reaction>
</comment>